<name>A0AAD4MWN6_9BILA</name>
<dbReference type="Proteomes" id="UP001201812">
    <property type="component" value="Unassembled WGS sequence"/>
</dbReference>
<sequence>MAPIGNRPPFNNNFAQLFPHPGHQFGQQMTFYPLPPSHNTAAFPTNVHESTNMAKISKLNREISNLKWSLECKSDFNSKLTKEKKELEARCTKLCDELRVKDTELKGVKKGQTQYQNFPEQYSLKKQLAKMKDERNNLLREVNQYKVKVSQTQNVTDPLRKNLEEIQGENRRLELNLFLSARNSDELQLELKQLQMVSSQLESENTAKANEIAKLKETVAEIKRDYDRHVEDSSSQISKLNDKNKKLEEDNEKLSANLGAGVPDLLIINTQLKSDLDACQAQLQGCTADLQKAREEKICIVEEKNRLKADLSIANASVEISVERNAKLDLKLKLADTERLKSALDTCRGQFESYKAKSAADLRKEREVMNATVAERDRLKADLTKTNENIKVSEGTSAKLRLKLNRREDKCKEYIAEIDKLKQDTAQSQSLKAELKSAKKAYKELRAEHESLQTEANRLHNAVHRKWKEKHMKKLPSNDDQGSSDEDENRKNGPVLRKRKKSNNYK</sequence>
<comment type="caution">
    <text evidence="3">The sequence shown here is derived from an EMBL/GenBank/DDBJ whole genome shotgun (WGS) entry which is preliminary data.</text>
</comment>
<reference evidence="3" key="1">
    <citation type="submission" date="2022-01" db="EMBL/GenBank/DDBJ databases">
        <title>Genome Sequence Resource for Two Populations of Ditylenchus destructor, the Migratory Endoparasitic Phytonematode.</title>
        <authorList>
            <person name="Zhang H."/>
            <person name="Lin R."/>
            <person name="Xie B."/>
        </authorList>
    </citation>
    <scope>NUCLEOTIDE SEQUENCE</scope>
    <source>
        <strain evidence="3">BazhouSP</strain>
    </source>
</reference>
<dbReference type="Gene3D" id="1.10.287.1490">
    <property type="match status" value="1"/>
</dbReference>
<keyword evidence="3" id="KW-0808">Transferase</keyword>
<proteinExistence type="predicted"/>
<keyword evidence="1" id="KW-0175">Coiled coil</keyword>
<keyword evidence="4" id="KW-1185">Reference proteome</keyword>
<evidence type="ECO:0000313" key="3">
    <source>
        <dbReference type="EMBL" id="KAI1704030.1"/>
    </source>
</evidence>
<evidence type="ECO:0000313" key="4">
    <source>
        <dbReference type="Proteomes" id="UP001201812"/>
    </source>
</evidence>
<evidence type="ECO:0000256" key="2">
    <source>
        <dbReference type="SAM" id="MobiDB-lite"/>
    </source>
</evidence>
<feature type="region of interest" description="Disordered" evidence="2">
    <location>
        <begin position="449"/>
        <end position="506"/>
    </location>
</feature>
<protein>
    <submittedName>
        <fullName evidence="3">Serine/threonine-protein kinase MRCK gamma</fullName>
    </submittedName>
</protein>
<gene>
    <name evidence="3" type="ORF">DdX_14531</name>
</gene>
<dbReference type="GO" id="GO:0016301">
    <property type="term" value="F:kinase activity"/>
    <property type="evidence" value="ECO:0007669"/>
    <property type="project" value="UniProtKB-KW"/>
</dbReference>
<organism evidence="3 4">
    <name type="scientific">Ditylenchus destructor</name>
    <dbReference type="NCBI Taxonomy" id="166010"/>
    <lineage>
        <taxon>Eukaryota</taxon>
        <taxon>Metazoa</taxon>
        <taxon>Ecdysozoa</taxon>
        <taxon>Nematoda</taxon>
        <taxon>Chromadorea</taxon>
        <taxon>Rhabditida</taxon>
        <taxon>Tylenchina</taxon>
        <taxon>Tylenchomorpha</taxon>
        <taxon>Sphaerularioidea</taxon>
        <taxon>Anguinidae</taxon>
        <taxon>Anguininae</taxon>
        <taxon>Ditylenchus</taxon>
    </lineage>
</organism>
<dbReference type="AlphaFoldDB" id="A0AAD4MWN6"/>
<evidence type="ECO:0000256" key="1">
    <source>
        <dbReference type="SAM" id="Coils"/>
    </source>
</evidence>
<accession>A0AAD4MWN6</accession>
<feature type="coiled-coil region" evidence="1">
    <location>
        <begin position="184"/>
        <end position="310"/>
    </location>
</feature>
<feature type="compositionally biased region" description="Basic residues" evidence="2">
    <location>
        <begin position="496"/>
        <end position="506"/>
    </location>
</feature>
<keyword evidence="3" id="KW-0418">Kinase</keyword>
<feature type="coiled-coil region" evidence="1">
    <location>
        <begin position="121"/>
        <end position="155"/>
    </location>
</feature>
<dbReference type="EMBL" id="JAKKPZ010000073">
    <property type="protein sequence ID" value="KAI1704030.1"/>
    <property type="molecule type" value="Genomic_DNA"/>
</dbReference>
<feature type="compositionally biased region" description="Basic residues" evidence="2">
    <location>
        <begin position="461"/>
        <end position="474"/>
    </location>
</feature>